<reference evidence="3" key="1">
    <citation type="submission" date="2016-06" db="UniProtKB">
        <authorList>
            <consortium name="WormBaseParasite"/>
        </authorList>
    </citation>
    <scope>IDENTIFICATION</scope>
</reference>
<dbReference type="Proteomes" id="UP000050794">
    <property type="component" value="Unassembled WGS sequence"/>
</dbReference>
<proteinExistence type="predicted"/>
<dbReference type="AlphaFoldDB" id="A0A183U3F5"/>
<protein>
    <submittedName>
        <fullName evidence="3">Dimethylargininase</fullName>
    </submittedName>
</protein>
<gene>
    <name evidence="1" type="ORF">TCNE_LOCUS3025</name>
</gene>
<evidence type="ECO:0000313" key="3">
    <source>
        <dbReference type="WBParaSite" id="TCNE_0000302501-mRNA-1"/>
    </source>
</evidence>
<dbReference type="WBParaSite" id="TCNE_0000302501-mRNA-1">
    <property type="protein sequence ID" value="TCNE_0000302501-mRNA-1"/>
    <property type="gene ID" value="TCNE_0000302501"/>
</dbReference>
<dbReference type="EMBL" id="UYWY01003534">
    <property type="protein sequence ID" value="VDM28742.1"/>
    <property type="molecule type" value="Genomic_DNA"/>
</dbReference>
<organism evidence="2 3">
    <name type="scientific">Toxocara canis</name>
    <name type="common">Canine roundworm</name>
    <dbReference type="NCBI Taxonomy" id="6265"/>
    <lineage>
        <taxon>Eukaryota</taxon>
        <taxon>Metazoa</taxon>
        <taxon>Ecdysozoa</taxon>
        <taxon>Nematoda</taxon>
        <taxon>Chromadorea</taxon>
        <taxon>Rhabditida</taxon>
        <taxon>Spirurina</taxon>
        <taxon>Ascaridomorpha</taxon>
        <taxon>Ascaridoidea</taxon>
        <taxon>Toxocaridae</taxon>
        <taxon>Toxocara</taxon>
    </lineage>
</organism>
<accession>A0A183U3F5</accession>
<keyword evidence="2" id="KW-1185">Reference proteome</keyword>
<name>A0A183U3F5_TOXCA</name>
<sequence length="120" mass="12822">MRGLSIRASGAGESDELRRWVRSRARGEEISEEFALDCFDFEDGDVLARIDSPLGITVVPSSTVLYDTSTAAVPDGVADSTVEVLRERGAGGGILRCGRTGIAQCVVIRRRLGGALKLLK</sequence>
<evidence type="ECO:0000313" key="1">
    <source>
        <dbReference type="EMBL" id="VDM28742.1"/>
    </source>
</evidence>
<evidence type="ECO:0000313" key="2">
    <source>
        <dbReference type="Proteomes" id="UP000050794"/>
    </source>
</evidence>
<reference evidence="1 2" key="2">
    <citation type="submission" date="2018-11" db="EMBL/GenBank/DDBJ databases">
        <authorList>
            <consortium name="Pathogen Informatics"/>
        </authorList>
    </citation>
    <scope>NUCLEOTIDE SEQUENCE [LARGE SCALE GENOMIC DNA]</scope>
</reference>